<reference evidence="2 3" key="1">
    <citation type="submission" date="2016-10" db="EMBL/GenBank/DDBJ databases">
        <authorList>
            <person name="Cai Z."/>
        </authorList>
    </citation>
    <scope>NUCLEOTIDE SEQUENCE [LARGE SCALE GENOMIC DNA]</scope>
</reference>
<gene>
    <name evidence="2" type="ORF">BQ4739_LOCUS13252</name>
    <name evidence="1" type="ORF">BQ4739_LOCUS6993</name>
</gene>
<accession>A0A383W8W8</accession>
<dbReference type="Proteomes" id="UP000256970">
    <property type="component" value="Unassembled WGS sequence"/>
</dbReference>
<name>A0A383W8W8_TETOB</name>
<sequence length="90" mass="9860">MSGAQKAVRPAIKMMRVMLSNGATLQMPTSALKTRPYYAKQDLFQHNAWAVKVAGMEAADSARMKRVDFSAFYNKFGGDGGGAEQQSQQQ</sequence>
<dbReference type="EMBL" id="FNXT01000718">
    <property type="protein sequence ID" value="SZX66593.1"/>
    <property type="molecule type" value="Genomic_DNA"/>
</dbReference>
<dbReference type="AlphaFoldDB" id="A0A383W8W8"/>
<protein>
    <submittedName>
        <fullName evidence="2">Uncharacterized protein</fullName>
    </submittedName>
</protein>
<dbReference type="EMBL" id="FNXT01001184">
    <property type="protein sequence ID" value="SZX73136.1"/>
    <property type="molecule type" value="Genomic_DNA"/>
</dbReference>
<proteinExistence type="predicted"/>
<evidence type="ECO:0000313" key="2">
    <source>
        <dbReference type="EMBL" id="SZX73136.1"/>
    </source>
</evidence>
<evidence type="ECO:0000313" key="3">
    <source>
        <dbReference type="Proteomes" id="UP000256970"/>
    </source>
</evidence>
<evidence type="ECO:0000313" key="1">
    <source>
        <dbReference type="EMBL" id="SZX66593.1"/>
    </source>
</evidence>
<organism evidence="2 3">
    <name type="scientific">Tetradesmus obliquus</name>
    <name type="common">Green alga</name>
    <name type="synonym">Acutodesmus obliquus</name>
    <dbReference type="NCBI Taxonomy" id="3088"/>
    <lineage>
        <taxon>Eukaryota</taxon>
        <taxon>Viridiplantae</taxon>
        <taxon>Chlorophyta</taxon>
        <taxon>core chlorophytes</taxon>
        <taxon>Chlorophyceae</taxon>
        <taxon>CS clade</taxon>
        <taxon>Sphaeropleales</taxon>
        <taxon>Scenedesmaceae</taxon>
        <taxon>Tetradesmus</taxon>
    </lineage>
</organism>
<keyword evidence="3" id="KW-1185">Reference proteome</keyword>